<feature type="domain" description="D-isomer specific 2-hydroxyacid dehydrogenase NAD-binding" evidence="6">
    <location>
        <begin position="107"/>
        <end position="285"/>
    </location>
</feature>
<keyword evidence="3" id="KW-0520">NAD</keyword>
<evidence type="ECO:0000259" key="6">
    <source>
        <dbReference type="Pfam" id="PF02826"/>
    </source>
</evidence>
<evidence type="ECO:0000313" key="8">
    <source>
        <dbReference type="Proteomes" id="UP000541421"/>
    </source>
</evidence>
<dbReference type="InterPro" id="IPR050418">
    <property type="entry name" value="D-iso_2-hydroxyacid_DH_PdxB"/>
</dbReference>
<dbReference type="InterPro" id="IPR029753">
    <property type="entry name" value="D-isomer_DH_CS"/>
</dbReference>
<dbReference type="InterPro" id="IPR006140">
    <property type="entry name" value="D-isomer_DH_NAD-bd"/>
</dbReference>
<reference evidence="7 8" key="1">
    <citation type="submission" date="2020-05" db="EMBL/GenBank/DDBJ databases">
        <authorList>
            <person name="Niu N."/>
        </authorList>
    </citation>
    <scope>NUCLEOTIDE SEQUENCE [LARGE SCALE GENOMIC DNA]</scope>
    <source>
        <strain evidence="7 8">LMG10982</strain>
    </source>
</reference>
<evidence type="ECO:0000313" key="7">
    <source>
        <dbReference type="EMBL" id="NOL48525.1"/>
    </source>
</evidence>
<comment type="caution">
    <text evidence="7">The sequence shown here is derived from an EMBL/GenBank/DDBJ whole genome shotgun (WGS) entry which is preliminary data.</text>
</comment>
<name>A0A7Y4P592_9BURK</name>
<dbReference type="GO" id="GO:0051287">
    <property type="term" value="F:NAD binding"/>
    <property type="evidence" value="ECO:0007669"/>
    <property type="project" value="InterPro"/>
</dbReference>
<organism evidence="7 8">
    <name type="scientific">Pelistega europaea</name>
    <dbReference type="NCBI Taxonomy" id="106147"/>
    <lineage>
        <taxon>Bacteria</taxon>
        <taxon>Pseudomonadati</taxon>
        <taxon>Pseudomonadota</taxon>
        <taxon>Betaproteobacteria</taxon>
        <taxon>Burkholderiales</taxon>
        <taxon>Alcaligenaceae</taxon>
        <taxon>Pelistega</taxon>
    </lineage>
</organism>
<evidence type="ECO:0000256" key="2">
    <source>
        <dbReference type="ARBA" id="ARBA00023002"/>
    </source>
</evidence>
<dbReference type="Pfam" id="PF02826">
    <property type="entry name" value="2-Hacid_dh_C"/>
    <property type="match status" value="1"/>
</dbReference>
<dbReference type="InterPro" id="IPR036291">
    <property type="entry name" value="NAD(P)-bd_dom_sf"/>
</dbReference>
<evidence type="ECO:0000256" key="1">
    <source>
        <dbReference type="ARBA" id="ARBA00005854"/>
    </source>
</evidence>
<dbReference type="Proteomes" id="UP000541421">
    <property type="component" value="Unassembled WGS sequence"/>
</dbReference>
<proteinExistence type="inferred from homology"/>
<comment type="similarity">
    <text evidence="1 4">Belongs to the D-isomer specific 2-hydroxyacid dehydrogenase family.</text>
</comment>
<evidence type="ECO:0000259" key="5">
    <source>
        <dbReference type="Pfam" id="PF00389"/>
    </source>
</evidence>
<dbReference type="RefSeq" id="WP_171587522.1">
    <property type="nucleotide sequence ID" value="NZ_JABGBO010000001.1"/>
</dbReference>
<dbReference type="AlphaFoldDB" id="A0A7Y4P592"/>
<gene>
    <name evidence="7" type="ORF">HKX40_00025</name>
</gene>
<dbReference type="PROSITE" id="PS00671">
    <property type="entry name" value="D_2_HYDROXYACID_DH_3"/>
    <property type="match status" value="1"/>
</dbReference>
<dbReference type="Gene3D" id="3.40.50.720">
    <property type="entry name" value="NAD(P)-binding Rossmann-like Domain"/>
    <property type="match status" value="2"/>
</dbReference>
<dbReference type="EMBL" id="JABGBO010000001">
    <property type="protein sequence ID" value="NOL48525.1"/>
    <property type="molecule type" value="Genomic_DNA"/>
</dbReference>
<keyword evidence="8" id="KW-1185">Reference proteome</keyword>
<dbReference type="PANTHER" id="PTHR43761:SF1">
    <property type="entry name" value="D-ISOMER SPECIFIC 2-HYDROXYACID DEHYDROGENASE CATALYTIC DOMAIN-CONTAINING PROTEIN-RELATED"/>
    <property type="match status" value="1"/>
</dbReference>
<protein>
    <submittedName>
        <fullName evidence="7">D-2-hydroxyacid dehydrogenase</fullName>
    </submittedName>
</protein>
<dbReference type="InterPro" id="IPR006139">
    <property type="entry name" value="D-isomer_2_OHA_DH_cat_dom"/>
</dbReference>
<accession>A0A7Y4P592</accession>
<evidence type="ECO:0000256" key="3">
    <source>
        <dbReference type="ARBA" id="ARBA00023027"/>
    </source>
</evidence>
<feature type="domain" description="D-isomer specific 2-hydroxyacid dehydrogenase catalytic" evidence="5">
    <location>
        <begin position="30"/>
        <end position="309"/>
    </location>
</feature>
<dbReference type="SUPFAM" id="SSF51735">
    <property type="entry name" value="NAD(P)-binding Rossmann-fold domains"/>
    <property type="match status" value="1"/>
</dbReference>
<keyword evidence="2 4" id="KW-0560">Oxidoreductase</keyword>
<dbReference type="SUPFAM" id="SSF52283">
    <property type="entry name" value="Formate/glycerate dehydrogenase catalytic domain-like"/>
    <property type="match status" value="1"/>
</dbReference>
<dbReference type="Pfam" id="PF00389">
    <property type="entry name" value="2-Hacid_dh"/>
    <property type="match status" value="1"/>
</dbReference>
<sequence>MHTLNITCAQKSVLLPLRFNFDFPTNYTEFDNLTQEEFEQKVHNQDVLIISSLIVNEKVLNNNPHLKLLALSSTGYNHVDIPLLQSRGVKVCNIHHYAGDAVAEHAFMLMINLARQFNVLHKNVISKDWSRSQKVCFFTAPMYELQGKTLTIIGKGEIGQSLAKKAQAFGMKVIFSARKGETCQEGFVPFETSIRQADFLSLHCDLNPSTQKIINAEVLSWMKPTSILVNVSRGGLIDEEALIEALKKEKLFGFGADVLSEEPPSENHPLLQLNHPNLIITSHIAWATEEAKKRLFAILESNINNNLKGIDQNRIC</sequence>
<evidence type="ECO:0000256" key="4">
    <source>
        <dbReference type="RuleBase" id="RU003719"/>
    </source>
</evidence>
<dbReference type="GO" id="GO:0016616">
    <property type="term" value="F:oxidoreductase activity, acting on the CH-OH group of donors, NAD or NADP as acceptor"/>
    <property type="evidence" value="ECO:0007669"/>
    <property type="project" value="InterPro"/>
</dbReference>
<dbReference type="PANTHER" id="PTHR43761">
    <property type="entry name" value="D-ISOMER SPECIFIC 2-HYDROXYACID DEHYDROGENASE FAMILY PROTEIN (AFU_ORTHOLOGUE AFUA_1G13630)"/>
    <property type="match status" value="1"/>
</dbReference>